<dbReference type="SUPFAM" id="SSF50494">
    <property type="entry name" value="Trypsin-like serine proteases"/>
    <property type="match status" value="1"/>
</dbReference>
<dbReference type="InterPro" id="IPR009003">
    <property type="entry name" value="Peptidase_S1_PA"/>
</dbReference>
<evidence type="ECO:0000313" key="9">
    <source>
        <dbReference type="EMBL" id="STY99417.1"/>
    </source>
</evidence>
<name>A0A1V4GLG9_MORLA</name>
<dbReference type="GeneID" id="302269431"/>
<feature type="transmembrane region" description="Helical" evidence="6">
    <location>
        <begin position="12"/>
        <end position="33"/>
    </location>
</feature>
<dbReference type="Proteomes" id="UP000191025">
    <property type="component" value="Unassembled WGS sequence"/>
</dbReference>
<reference evidence="10" key="1">
    <citation type="submission" date="2017-03" db="EMBL/GenBank/DDBJ databases">
        <title>Draft genome sequence of Moraxella equi CCUG 4950T type strain.</title>
        <authorList>
            <person name="Salva-Serra F."/>
            <person name="Engstrom-Jakobsson H."/>
            <person name="Thorell K."/>
            <person name="Jaen-Luchoro D."/>
            <person name="Gonzales-Siles L."/>
            <person name="Karlsson R."/>
            <person name="Yazdan S."/>
            <person name="Boulund F."/>
            <person name="Johnning A."/>
            <person name="Engstrand L."/>
            <person name="Kristiansson E."/>
            <person name="Moore E."/>
        </authorList>
    </citation>
    <scope>NUCLEOTIDE SEQUENCE [LARGE SCALE GENOMIC DNA]</scope>
    <source>
        <strain evidence="10">CCUG 4441</strain>
    </source>
</reference>
<dbReference type="GO" id="GO:0006508">
    <property type="term" value="P:proteolysis"/>
    <property type="evidence" value="ECO:0007669"/>
    <property type="project" value="UniProtKB-KW"/>
</dbReference>
<dbReference type="SMART" id="SM00228">
    <property type="entry name" value="PDZ"/>
    <property type="match status" value="1"/>
</dbReference>
<reference evidence="9 11" key="3">
    <citation type="submission" date="2018-06" db="EMBL/GenBank/DDBJ databases">
        <authorList>
            <consortium name="Pathogen Informatics"/>
            <person name="Doyle S."/>
        </authorList>
    </citation>
    <scope>NUCLEOTIDE SEQUENCE [LARGE SCALE GENOMIC DNA]</scope>
    <source>
        <strain evidence="9 11">NCTC7911</strain>
    </source>
</reference>
<feature type="compositionally biased region" description="Polar residues" evidence="5">
    <location>
        <begin position="402"/>
        <end position="416"/>
    </location>
</feature>
<dbReference type="PRINTS" id="PR00834">
    <property type="entry name" value="PROTEASES2C"/>
</dbReference>
<dbReference type="RefSeq" id="WP_062501040.1">
    <property type="nucleotide sequence ID" value="NZ_MXAN01000111.1"/>
</dbReference>
<evidence type="ECO:0000256" key="2">
    <source>
        <dbReference type="ARBA" id="ARBA00022670"/>
    </source>
</evidence>
<dbReference type="Proteomes" id="UP000254107">
    <property type="component" value="Unassembled WGS sequence"/>
</dbReference>
<dbReference type="Gene3D" id="2.40.10.120">
    <property type="match status" value="1"/>
</dbReference>
<dbReference type="GO" id="GO:0004252">
    <property type="term" value="F:serine-type endopeptidase activity"/>
    <property type="evidence" value="ECO:0007669"/>
    <property type="project" value="InterPro"/>
</dbReference>
<evidence type="ECO:0000313" key="11">
    <source>
        <dbReference type="Proteomes" id="UP000254107"/>
    </source>
</evidence>
<comment type="similarity">
    <text evidence="1">Belongs to the peptidase S1C family.</text>
</comment>
<keyword evidence="3 9" id="KW-0378">Hydrolase</keyword>
<organism evidence="8 10">
    <name type="scientific">Moraxella lacunata</name>
    <dbReference type="NCBI Taxonomy" id="477"/>
    <lineage>
        <taxon>Bacteria</taxon>
        <taxon>Pseudomonadati</taxon>
        <taxon>Pseudomonadota</taxon>
        <taxon>Gammaproteobacteria</taxon>
        <taxon>Moraxellales</taxon>
        <taxon>Moraxellaceae</taxon>
        <taxon>Moraxella</taxon>
    </lineage>
</organism>
<accession>A0A1V4GLG9</accession>
<keyword evidence="6" id="KW-0472">Membrane</keyword>
<dbReference type="PANTHER" id="PTHR43343">
    <property type="entry name" value="PEPTIDASE S12"/>
    <property type="match status" value="1"/>
</dbReference>
<dbReference type="InterPro" id="IPR001940">
    <property type="entry name" value="Peptidase_S1C"/>
</dbReference>
<dbReference type="FunFam" id="2.40.10.10:FF:000001">
    <property type="entry name" value="Periplasmic serine protease DegS"/>
    <property type="match status" value="1"/>
</dbReference>
<evidence type="ECO:0000259" key="7">
    <source>
        <dbReference type="PROSITE" id="PS50106"/>
    </source>
</evidence>
<reference evidence="8" key="2">
    <citation type="submission" date="2017-03" db="EMBL/GenBank/DDBJ databases">
        <authorList>
            <person name="Afonso C.L."/>
            <person name="Miller P.J."/>
            <person name="Scott M.A."/>
            <person name="Spackman E."/>
            <person name="Goraichik I."/>
            <person name="Dimitrov K.M."/>
            <person name="Suarez D.L."/>
            <person name="Swayne D.E."/>
        </authorList>
    </citation>
    <scope>NUCLEOTIDE SEQUENCE</scope>
    <source>
        <strain evidence="8">CCUG 4441</strain>
    </source>
</reference>
<evidence type="ECO:0000256" key="1">
    <source>
        <dbReference type="ARBA" id="ARBA00010541"/>
    </source>
</evidence>
<dbReference type="InterPro" id="IPR001478">
    <property type="entry name" value="PDZ"/>
</dbReference>
<dbReference type="Gene3D" id="2.30.42.10">
    <property type="match status" value="1"/>
</dbReference>
<evidence type="ECO:0000256" key="5">
    <source>
        <dbReference type="SAM" id="MobiDB-lite"/>
    </source>
</evidence>
<keyword evidence="6" id="KW-1133">Transmembrane helix</keyword>
<dbReference type="PANTHER" id="PTHR43343:SF3">
    <property type="entry name" value="PROTEASE DO-LIKE 8, CHLOROPLASTIC"/>
    <property type="match status" value="1"/>
</dbReference>
<proteinExistence type="inferred from homology"/>
<sequence>MNNTHRQTGASIWVILPWLIALALATALVLLVAKHNATPLTTQSQAPKTEQIAPNTQSSEQVWQPTLATPKAHNNPDTAPTVDSYHDAVTQASLSVVNIYTTQKVQNPYMGDPVLEQFFEYYGQGQEIDRGASSLGSGVIVSKDGYIVTNAHVIEQADEITVALNDGRKARATIVGADVESDLAVIKVEMDNLVPLAFRREPIRVGDVALAIGNPFGVGQTVTQGIISATGRSGLGLTTFEDFIQTDAAINPGNSGGALVDANGALVGINTVIYSRSGGSMGIGFAIPTTIVEQVMNGLISTGRVSRGWLGVEIAPVRENPTNLTTHEGVVIASVMADGPAGKAGLQAGDVVLSLDGKTIDNANTLIGIVSAKAPDSTLDAVVKRGDDEHELTITVGERPSRGNNRQNSQQDSRSLSPEERAYLNELFNQLNRMHGR</sequence>
<evidence type="ECO:0000256" key="4">
    <source>
        <dbReference type="ARBA" id="ARBA00022825"/>
    </source>
</evidence>
<evidence type="ECO:0000313" key="8">
    <source>
        <dbReference type="EMBL" id="OPH33463.1"/>
    </source>
</evidence>
<keyword evidence="2 8" id="KW-0645">Protease</keyword>
<dbReference type="Pfam" id="PF13365">
    <property type="entry name" value="Trypsin_2"/>
    <property type="match status" value="1"/>
</dbReference>
<keyword evidence="4" id="KW-0720">Serine protease</keyword>
<evidence type="ECO:0000256" key="3">
    <source>
        <dbReference type="ARBA" id="ARBA00022801"/>
    </source>
</evidence>
<protein>
    <submittedName>
        <fullName evidence="9">Serine endoprotease DegS</fullName>
        <ecNumber evidence="9">3.4.21.107</ecNumber>
    </submittedName>
    <submittedName>
        <fullName evidence="8">Serine protease</fullName>
    </submittedName>
</protein>
<dbReference type="SUPFAM" id="SSF50156">
    <property type="entry name" value="PDZ domain-like"/>
    <property type="match status" value="1"/>
</dbReference>
<feature type="region of interest" description="Disordered" evidence="5">
    <location>
        <begin position="397"/>
        <end position="419"/>
    </location>
</feature>
<keyword evidence="11" id="KW-1185">Reference proteome</keyword>
<dbReference type="EC" id="3.4.21.107" evidence="9"/>
<dbReference type="EMBL" id="UGQC01000001">
    <property type="protein sequence ID" value="STY99417.1"/>
    <property type="molecule type" value="Genomic_DNA"/>
</dbReference>
<dbReference type="AlphaFoldDB" id="A0A1V4GLG9"/>
<dbReference type="PROSITE" id="PS50106">
    <property type="entry name" value="PDZ"/>
    <property type="match status" value="1"/>
</dbReference>
<gene>
    <name evidence="9" type="primary">degS</name>
    <name evidence="8" type="ORF">B5J94_13080</name>
    <name evidence="9" type="ORF">NCTC7911_00793</name>
</gene>
<dbReference type="Pfam" id="PF13180">
    <property type="entry name" value="PDZ_2"/>
    <property type="match status" value="1"/>
</dbReference>
<feature type="domain" description="PDZ" evidence="7">
    <location>
        <begin position="299"/>
        <end position="362"/>
    </location>
</feature>
<dbReference type="EMBL" id="MXAN01000111">
    <property type="protein sequence ID" value="OPH33463.1"/>
    <property type="molecule type" value="Genomic_DNA"/>
</dbReference>
<evidence type="ECO:0000313" key="10">
    <source>
        <dbReference type="Proteomes" id="UP000191025"/>
    </source>
</evidence>
<dbReference type="InterPro" id="IPR036034">
    <property type="entry name" value="PDZ_sf"/>
</dbReference>
<feature type="region of interest" description="Disordered" evidence="5">
    <location>
        <begin position="42"/>
        <end position="61"/>
    </location>
</feature>
<keyword evidence="6" id="KW-0812">Transmembrane</keyword>
<dbReference type="InterPro" id="IPR051201">
    <property type="entry name" value="Chloro_Bact_Ser_Proteases"/>
</dbReference>
<evidence type="ECO:0000256" key="6">
    <source>
        <dbReference type="SAM" id="Phobius"/>
    </source>
</evidence>